<keyword evidence="3" id="KW-1185">Reference proteome</keyword>
<proteinExistence type="predicted"/>
<sequence length="210" mass="24255">MKHEWRKAEKAWYLPKEPQVLTLPKLNFVTITGAGDPNQPAFGEHVAALYPVAYDLRMALKRGELGEPYEYTVYPLEGVWSTSDGSRGTTLNKAALTYKIMLRQPDRLTADDFAQALARVQQKKDNPWLSQVKWETYTEGLVVQTIHHGAFDDEPVTFAKLQAVLKERDYRVIPTMGDYWHREIYLTDPRRTAPEKAKTVLRYRVEQVTE</sequence>
<feature type="domain" description="GyrI-like small molecule binding" evidence="1">
    <location>
        <begin position="17"/>
        <end position="200"/>
    </location>
</feature>
<dbReference type="EMBL" id="JBHSSK010000021">
    <property type="protein sequence ID" value="MFC6207261.1"/>
    <property type="molecule type" value="Genomic_DNA"/>
</dbReference>
<organism evidence="2 3">
    <name type="scientific">Levilactobacillus tongjiangensis</name>
    <dbReference type="NCBI Taxonomy" id="2486023"/>
    <lineage>
        <taxon>Bacteria</taxon>
        <taxon>Bacillati</taxon>
        <taxon>Bacillota</taxon>
        <taxon>Bacilli</taxon>
        <taxon>Lactobacillales</taxon>
        <taxon>Lactobacillaceae</taxon>
        <taxon>Levilactobacillus</taxon>
    </lineage>
</organism>
<dbReference type="InterPro" id="IPR011256">
    <property type="entry name" value="Reg_factor_effector_dom_sf"/>
</dbReference>
<dbReference type="PIRSF" id="PIRSF031644">
    <property type="entry name" value="UCP031644"/>
    <property type="match status" value="1"/>
</dbReference>
<reference evidence="3" key="1">
    <citation type="journal article" date="2019" name="Int. J. Syst. Evol. Microbiol.">
        <title>The Global Catalogue of Microorganisms (GCM) 10K type strain sequencing project: providing services to taxonomists for standard genome sequencing and annotation.</title>
        <authorList>
            <consortium name="The Broad Institute Genomics Platform"/>
            <consortium name="The Broad Institute Genome Sequencing Center for Infectious Disease"/>
            <person name="Wu L."/>
            <person name="Ma J."/>
        </authorList>
    </citation>
    <scope>NUCLEOTIDE SEQUENCE [LARGE SCALE GENOMIC DNA]</scope>
    <source>
        <strain evidence="3">CCM 8905</strain>
    </source>
</reference>
<gene>
    <name evidence="2" type="ORF">ACFP1G_07190</name>
</gene>
<dbReference type="Gene3D" id="3.20.80.10">
    <property type="entry name" value="Regulatory factor, effector binding domain"/>
    <property type="match status" value="1"/>
</dbReference>
<dbReference type="Pfam" id="PF06445">
    <property type="entry name" value="GyrI-like"/>
    <property type="match status" value="1"/>
</dbReference>
<dbReference type="InterPro" id="IPR029442">
    <property type="entry name" value="GyrI-like"/>
</dbReference>
<dbReference type="Proteomes" id="UP001596254">
    <property type="component" value="Unassembled WGS sequence"/>
</dbReference>
<protein>
    <submittedName>
        <fullName evidence="2">GyrI-like domain-containing protein</fullName>
    </submittedName>
</protein>
<evidence type="ECO:0000313" key="2">
    <source>
        <dbReference type="EMBL" id="MFC6207261.1"/>
    </source>
</evidence>
<name>A0ABW1SRZ1_9LACO</name>
<dbReference type="RefSeq" id="WP_125691744.1">
    <property type="nucleotide sequence ID" value="NZ_JBHSSK010000021.1"/>
</dbReference>
<comment type="caution">
    <text evidence="2">The sequence shown here is derived from an EMBL/GenBank/DDBJ whole genome shotgun (WGS) entry which is preliminary data.</text>
</comment>
<dbReference type="InterPro" id="IPR008319">
    <property type="entry name" value="GyrI-like_CCH_Lin2189-like"/>
</dbReference>
<accession>A0ABW1SRZ1</accession>
<evidence type="ECO:0000313" key="3">
    <source>
        <dbReference type="Proteomes" id="UP001596254"/>
    </source>
</evidence>
<evidence type="ECO:0000259" key="1">
    <source>
        <dbReference type="Pfam" id="PF06445"/>
    </source>
</evidence>